<reference evidence="3 4" key="1">
    <citation type="submission" date="2023-08" db="EMBL/GenBank/DDBJ databases">
        <title>Whole-genome sequencing of halo(alkali)philic microorganisms from hypersaline lakes.</title>
        <authorList>
            <person name="Sorokin D.Y."/>
            <person name="Abbas B."/>
            <person name="Merkel A.Y."/>
        </authorList>
    </citation>
    <scope>NUCLEOTIDE SEQUENCE [LARGE SCALE GENOMIC DNA]</scope>
    <source>
        <strain evidence="3 4">AB-CW4</strain>
    </source>
</reference>
<keyword evidence="2" id="KW-0479">Metal-binding</keyword>
<dbReference type="SUPFAM" id="SSF64005">
    <property type="entry name" value="Undecaprenyl diphosphate synthase"/>
    <property type="match status" value="1"/>
</dbReference>
<feature type="binding site" evidence="2">
    <location>
        <position position="191"/>
    </location>
    <ligand>
        <name>substrate</name>
    </ligand>
</feature>
<feature type="active site" description="Proton acceptor" evidence="2">
    <location>
        <position position="71"/>
    </location>
</feature>
<dbReference type="CDD" id="cd00475">
    <property type="entry name" value="Cis_IPPS"/>
    <property type="match status" value="1"/>
</dbReference>
<keyword evidence="2" id="KW-0961">Cell wall biogenesis/degradation</keyword>
<keyword evidence="2" id="KW-0133">Cell shape</keyword>
<dbReference type="Pfam" id="PF01255">
    <property type="entry name" value="Prenyltransf"/>
    <property type="match status" value="1"/>
</dbReference>
<feature type="binding site" evidence="2">
    <location>
        <begin position="197"/>
        <end position="199"/>
    </location>
    <ligand>
        <name>substrate</name>
    </ligand>
</feature>
<dbReference type="RefSeq" id="WP_306726835.1">
    <property type="nucleotide sequence ID" value="NZ_JAVDDT010000001.1"/>
</dbReference>
<dbReference type="HAMAP" id="MF_01139">
    <property type="entry name" value="ISPT"/>
    <property type="match status" value="1"/>
</dbReference>
<dbReference type="InterPro" id="IPR036424">
    <property type="entry name" value="UPP_synth-like_sf"/>
</dbReference>
<dbReference type="PANTHER" id="PTHR10291">
    <property type="entry name" value="DEHYDRODOLICHYL DIPHOSPHATE SYNTHASE FAMILY MEMBER"/>
    <property type="match status" value="1"/>
</dbReference>
<dbReference type="GO" id="GO:0016740">
    <property type="term" value="F:transferase activity"/>
    <property type="evidence" value="ECO:0007669"/>
    <property type="project" value="UniProtKB-KW"/>
</dbReference>
<dbReference type="PROSITE" id="PS01066">
    <property type="entry name" value="UPP_SYNTHASE"/>
    <property type="match status" value="1"/>
</dbReference>
<comment type="similarity">
    <text evidence="2">Belongs to the UPP synthase family.</text>
</comment>
<comment type="cofactor">
    <cofactor evidence="2">
        <name>Mg(2+)</name>
        <dbReference type="ChEBI" id="CHEBI:18420"/>
    </cofactor>
    <text evidence="2">Binds 2 magnesium ions per subunit.</text>
</comment>
<protein>
    <recommendedName>
        <fullName evidence="2">Ditrans,polycis-undecaprenyl-diphosphate synthase ((2E,6E)-farnesyl-diphosphate specific)</fullName>
        <ecNumber evidence="2">2.5.1.31</ecNumber>
    </recommendedName>
    <alternativeName>
        <fullName evidence="2">Ditrans,polycis-undecaprenylcistransferase</fullName>
    </alternativeName>
    <alternativeName>
        <fullName evidence="2">Undecaprenyl diphosphate synthase</fullName>
        <shortName evidence="2">UDS</shortName>
    </alternativeName>
    <alternativeName>
        <fullName evidence="2">Undecaprenyl pyrophosphate synthase</fullName>
        <shortName evidence="2">UPP synthase</shortName>
    </alternativeName>
</protein>
<feature type="binding site" evidence="2">
    <location>
        <position position="210"/>
    </location>
    <ligand>
        <name>Mg(2+)</name>
        <dbReference type="ChEBI" id="CHEBI:18420"/>
    </ligand>
</feature>
<feature type="binding site" evidence="2">
    <location>
        <position position="40"/>
    </location>
    <ligand>
        <name>substrate</name>
    </ligand>
</feature>
<keyword evidence="2" id="KW-0573">Peptidoglycan synthesis</keyword>
<feature type="binding site" evidence="2">
    <location>
        <position position="23"/>
    </location>
    <ligand>
        <name>Mg(2+)</name>
        <dbReference type="ChEBI" id="CHEBI:18420"/>
    </ligand>
</feature>
<dbReference type="InterPro" id="IPR001441">
    <property type="entry name" value="UPP_synth-like"/>
</dbReference>
<dbReference type="Gene3D" id="3.40.1180.10">
    <property type="entry name" value="Decaprenyl diphosphate synthase-like"/>
    <property type="match status" value="1"/>
</dbReference>
<sequence>MSDGEQDKLTTSLLPRHVAIIMDGNGRWARERGKPRHAGHQAGARAAQVVVEAAGREGIEVLTLFAFSSENWSRPKGEVSRLMDLFRRAIKQSVPRLHENGVRLRFLGDRSRFPGDLQQRMLDAEALTRENHRLNLNIAAGYGGRWDILQATRRIATAVASGELDIDSVDEARFSACLSLAELPEPDLFIRTGGERRISNFFLWDLAYTELHFTDRLWPDFGEDCFRQALSDFAERERRFGGVGKDGETRNA</sequence>
<organism evidence="3 4">
    <name type="scientific">Natronospira bacteriovora</name>
    <dbReference type="NCBI Taxonomy" id="3069753"/>
    <lineage>
        <taxon>Bacteria</taxon>
        <taxon>Pseudomonadati</taxon>
        <taxon>Pseudomonadota</taxon>
        <taxon>Gammaproteobacteria</taxon>
        <taxon>Natronospirales</taxon>
        <taxon>Natronospiraceae</taxon>
        <taxon>Natronospira</taxon>
    </lineage>
</organism>
<gene>
    <name evidence="2 3" type="primary">uppS</name>
    <name evidence="3" type="ORF">RBH19_00450</name>
</gene>
<feature type="binding site" evidence="2">
    <location>
        <position position="74"/>
    </location>
    <ligand>
        <name>substrate</name>
    </ligand>
</feature>
<feature type="binding site" evidence="2">
    <location>
        <begin position="68"/>
        <end position="70"/>
    </location>
    <ligand>
        <name>substrate</name>
    </ligand>
</feature>
<feature type="binding site" evidence="2">
    <location>
        <position position="72"/>
    </location>
    <ligand>
        <name>substrate</name>
    </ligand>
</feature>
<accession>A0ABU0W2U8</accession>
<comment type="function">
    <text evidence="2">Catalyzes the sequential condensation of isopentenyl diphosphate (IPP) with (2E,6E)-farnesyl diphosphate (E,E-FPP) to yield (2Z,6Z,10Z,14Z,18Z,22Z,26Z,30Z,34E,38E)-undecaprenyl diphosphate (di-trans,octa-cis-UPP). UPP is the precursor of glycosyl carrier lipid in the biosynthesis of bacterial cell wall polysaccharide components such as peptidoglycan and lipopolysaccharide.</text>
</comment>
<keyword evidence="2" id="KW-0460">Magnesium</keyword>
<feature type="binding site" evidence="2">
    <location>
        <position position="36"/>
    </location>
    <ligand>
        <name>substrate</name>
    </ligand>
</feature>
<feature type="active site" evidence="2">
    <location>
        <position position="23"/>
    </location>
</feature>
<dbReference type="PANTHER" id="PTHR10291:SF0">
    <property type="entry name" value="DEHYDRODOLICHYL DIPHOSPHATE SYNTHASE 2"/>
    <property type="match status" value="1"/>
</dbReference>
<name>A0ABU0W2U8_9GAMM</name>
<dbReference type="EC" id="2.5.1.31" evidence="2"/>
<feature type="binding site" evidence="2">
    <location>
        <begin position="24"/>
        <end position="27"/>
    </location>
    <ligand>
        <name>substrate</name>
    </ligand>
</feature>
<comment type="catalytic activity">
    <reaction evidence="2">
        <text>8 isopentenyl diphosphate + (2E,6E)-farnesyl diphosphate = di-trans,octa-cis-undecaprenyl diphosphate + 8 diphosphate</text>
        <dbReference type="Rhea" id="RHEA:27551"/>
        <dbReference type="ChEBI" id="CHEBI:33019"/>
        <dbReference type="ChEBI" id="CHEBI:58405"/>
        <dbReference type="ChEBI" id="CHEBI:128769"/>
        <dbReference type="ChEBI" id="CHEBI:175763"/>
        <dbReference type="EC" id="2.5.1.31"/>
    </reaction>
</comment>
<keyword evidence="1 2" id="KW-0808">Transferase</keyword>
<evidence type="ECO:0000313" key="4">
    <source>
        <dbReference type="Proteomes" id="UP001239019"/>
    </source>
</evidence>
<evidence type="ECO:0000256" key="1">
    <source>
        <dbReference type="ARBA" id="ARBA00022679"/>
    </source>
</evidence>
<dbReference type="InterPro" id="IPR018520">
    <property type="entry name" value="UPP_synth-like_CS"/>
</dbReference>
<keyword evidence="4" id="KW-1185">Reference proteome</keyword>
<dbReference type="EMBL" id="JAVDDT010000001">
    <property type="protein sequence ID" value="MDQ2068341.1"/>
    <property type="molecule type" value="Genomic_DNA"/>
</dbReference>
<evidence type="ECO:0000313" key="3">
    <source>
        <dbReference type="EMBL" id="MDQ2068341.1"/>
    </source>
</evidence>
<comment type="caution">
    <text evidence="3">The sequence shown here is derived from an EMBL/GenBank/DDBJ whole genome shotgun (WGS) entry which is preliminary data.</text>
</comment>
<dbReference type="Proteomes" id="UP001239019">
    <property type="component" value="Unassembled WGS sequence"/>
</dbReference>
<proteinExistence type="inferred from homology"/>
<evidence type="ECO:0000256" key="2">
    <source>
        <dbReference type="HAMAP-Rule" id="MF_01139"/>
    </source>
</evidence>
<dbReference type="NCBIfam" id="TIGR00055">
    <property type="entry name" value="uppS"/>
    <property type="match status" value="1"/>
</dbReference>
<comment type="subunit">
    <text evidence="2">Homodimer.</text>
</comment>
<feature type="binding site" evidence="2">
    <location>
        <position position="28"/>
    </location>
    <ligand>
        <name>substrate</name>
    </ligand>
</feature>